<dbReference type="RefSeq" id="WP_005812967.1">
    <property type="nucleotide sequence ID" value="NZ_CABKQQ010000043.1"/>
</dbReference>
<dbReference type="SUPFAM" id="SSF52210">
    <property type="entry name" value="Succinyl-CoA synthetase domains"/>
    <property type="match status" value="1"/>
</dbReference>
<gene>
    <name evidence="7" type="ORF">AT727_15590</name>
    <name evidence="6" type="ORF">DPCES_2116</name>
</gene>
<dbReference type="GO" id="GO:0004775">
    <property type="term" value="F:succinate-CoA ligase (ADP-forming) activity"/>
    <property type="evidence" value="ECO:0007669"/>
    <property type="project" value="UniProtKB-EC"/>
</dbReference>
<evidence type="ECO:0000259" key="5">
    <source>
        <dbReference type="PROSITE" id="PS50975"/>
    </source>
</evidence>
<dbReference type="AlphaFoldDB" id="A0A098AZJ0"/>
<reference evidence="7 8" key="2">
    <citation type="submission" date="2015-12" db="EMBL/GenBank/DDBJ databases">
        <title>Draft Genome Sequence of Desulfitobacterium hafniense Strain DH, a Sulfate-reducing Bacterium Isolated from Paddy Soils.</title>
        <authorList>
            <person name="Bao P."/>
            <person name="Zhang X."/>
            <person name="Li G."/>
        </authorList>
    </citation>
    <scope>NUCLEOTIDE SEQUENCE [LARGE SCALE GENOMIC DNA]</scope>
    <source>
        <strain evidence="7 8">DH</strain>
    </source>
</reference>
<dbReference type="GO" id="GO:0006104">
    <property type="term" value="P:succinyl-CoA metabolic process"/>
    <property type="evidence" value="ECO:0007669"/>
    <property type="project" value="TreeGrafter"/>
</dbReference>
<dbReference type="Gene3D" id="3.40.50.261">
    <property type="entry name" value="Succinyl-CoA synthetase domains"/>
    <property type="match status" value="1"/>
</dbReference>
<dbReference type="Gene3D" id="3.30.1490.20">
    <property type="entry name" value="ATP-grasp fold, A domain"/>
    <property type="match status" value="1"/>
</dbReference>
<evidence type="ECO:0000313" key="6">
    <source>
        <dbReference type="EMBL" id="CDX02003.1"/>
    </source>
</evidence>
<dbReference type="PATRIC" id="fig|49338.4.peg.2280"/>
<protein>
    <submittedName>
        <fullName evidence="6">Succinyl-CoA ligase [ADP-forming] subunit beta</fullName>
        <ecNumber evidence="6">6.2.1.5</ecNumber>
    </submittedName>
    <submittedName>
        <fullName evidence="7">Succinyl-CoA synthetase subunit beta</fullName>
    </submittedName>
</protein>
<dbReference type="PROSITE" id="PS50975">
    <property type="entry name" value="ATP_GRASP"/>
    <property type="match status" value="1"/>
</dbReference>
<dbReference type="PANTHER" id="PTHR11815">
    <property type="entry name" value="SUCCINYL-COA SYNTHETASE BETA CHAIN"/>
    <property type="match status" value="1"/>
</dbReference>
<dbReference type="EC" id="6.2.1.5" evidence="6"/>
<dbReference type="PIRSF" id="PIRSF001554">
    <property type="entry name" value="SucCS_beta"/>
    <property type="match status" value="1"/>
</dbReference>
<dbReference type="EMBL" id="LOCK01000008">
    <property type="protein sequence ID" value="KTE93152.1"/>
    <property type="molecule type" value="Genomic_DNA"/>
</dbReference>
<dbReference type="GO" id="GO:0006099">
    <property type="term" value="P:tricarboxylic acid cycle"/>
    <property type="evidence" value="ECO:0007669"/>
    <property type="project" value="UniProtKB-KW"/>
</dbReference>
<dbReference type="SUPFAM" id="SSF56059">
    <property type="entry name" value="Glutathione synthetase ATP-binding domain-like"/>
    <property type="match status" value="1"/>
</dbReference>
<dbReference type="Proteomes" id="UP000054623">
    <property type="component" value="Unassembled WGS sequence"/>
</dbReference>
<accession>A0A098AZJ0</accession>
<sequence length="425" mass="46187">MARFLEYQGKEWLAKAGMPVPKGRPASTPEEAREAAEWIGGPVAVKGQVQAGGRGKAGIVKLVNTPDEAAAAAAEILSKTVKGLPVRKVLVEEKLDIKKEFYCSFVVNGAKEARSPMLMFSVEGGMDIESVPEDKLLKINVDPINGLQTYDAVDLAAKAGIAPEELTKFAKFLTKLSQTYKKYDCMTLEINPFVMTGNGNLICADCKMEIDNSSVGRHPEFGFDIARDLPGEPTELDYIGWSIEETDARGTGFLMNMGYDEVSPGYVGYHPIGGGSAMMGLDALNQVGLKPANYADTSGNPVASKIYRVAKSVLSQPNIDGYLLGGFMMANQEQWHHAHAIVKVLREILPTQKPGLPCVLLLCGNREDESLEILKTGLADLMTSDGPGKRIEIYGKEYVTDTKFIGERLLALSKDYRAEKEAQGK</sequence>
<keyword evidence="1" id="KW-0816">Tricarboxylic acid cycle</keyword>
<dbReference type="InterPro" id="IPR013650">
    <property type="entry name" value="ATP-grasp_succ-CoA_synth-type"/>
</dbReference>
<dbReference type="GO" id="GO:0005829">
    <property type="term" value="C:cytosol"/>
    <property type="evidence" value="ECO:0007669"/>
    <property type="project" value="TreeGrafter"/>
</dbReference>
<dbReference type="OrthoDB" id="9802602at2"/>
<evidence type="ECO:0000313" key="8">
    <source>
        <dbReference type="Proteomes" id="UP000054623"/>
    </source>
</evidence>
<proteinExistence type="predicted"/>
<dbReference type="GO" id="GO:0042709">
    <property type="term" value="C:succinate-CoA ligase complex"/>
    <property type="evidence" value="ECO:0007669"/>
    <property type="project" value="TreeGrafter"/>
</dbReference>
<evidence type="ECO:0000256" key="1">
    <source>
        <dbReference type="ARBA" id="ARBA00022532"/>
    </source>
</evidence>
<dbReference type="InterPro" id="IPR005809">
    <property type="entry name" value="Succ_CoA_ligase-like_bsu"/>
</dbReference>
<dbReference type="GO" id="GO:0005524">
    <property type="term" value="F:ATP binding"/>
    <property type="evidence" value="ECO:0007669"/>
    <property type="project" value="UniProtKB-UniRule"/>
</dbReference>
<dbReference type="Pfam" id="PF08442">
    <property type="entry name" value="ATP-grasp_2"/>
    <property type="match status" value="1"/>
</dbReference>
<dbReference type="GO" id="GO:0046872">
    <property type="term" value="F:metal ion binding"/>
    <property type="evidence" value="ECO:0007669"/>
    <property type="project" value="InterPro"/>
</dbReference>
<keyword evidence="4" id="KW-0067">ATP-binding</keyword>
<evidence type="ECO:0000256" key="4">
    <source>
        <dbReference type="PROSITE-ProRule" id="PRU00409"/>
    </source>
</evidence>
<organism evidence="6">
    <name type="scientific">Desulfitobacterium hafniense</name>
    <name type="common">Desulfitobacterium frappieri</name>
    <dbReference type="NCBI Taxonomy" id="49338"/>
    <lineage>
        <taxon>Bacteria</taxon>
        <taxon>Bacillati</taxon>
        <taxon>Bacillota</taxon>
        <taxon>Clostridia</taxon>
        <taxon>Eubacteriales</taxon>
        <taxon>Desulfitobacteriaceae</taxon>
        <taxon>Desulfitobacterium</taxon>
    </lineage>
</organism>
<keyword evidence="3 4" id="KW-0547">Nucleotide-binding</keyword>
<dbReference type="EMBL" id="LK996017">
    <property type="protein sequence ID" value="CDX02003.1"/>
    <property type="molecule type" value="Genomic_DNA"/>
</dbReference>
<reference evidence="6" key="1">
    <citation type="submission" date="2014-07" db="EMBL/GenBank/DDBJ databases">
        <authorList>
            <person name="Hornung V.Bastian."/>
        </authorList>
    </citation>
    <scope>NUCLEOTIDE SEQUENCE</scope>
    <source>
        <strain evidence="6">PCE-S</strain>
    </source>
</reference>
<evidence type="ECO:0000313" key="7">
    <source>
        <dbReference type="EMBL" id="KTE93152.1"/>
    </source>
</evidence>
<feature type="domain" description="ATP-grasp" evidence="5">
    <location>
        <begin position="10"/>
        <end position="234"/>
    </location>
</feature>
<dbReference type="InterPro" id="IPR016102">
    <property type="entry name" value="Succinyl-CoA_synth-like"/>
</dbReference>
<dbReference type="InterPro" id="IPR011761">
    <property type="entry name" value="ATP-grasp"/>
</dbReference>
<keyword evidence="2 6" id="KW-0436">Ligase</keyword>
<dbReference type="PANTHER" id="PTHR11815:SF10">
    <property type="entry name" value="SUCCINATE--COA LIGASE [GDP-FORMING] SUBUNIT BETA, MITOCHONDRIAL"/>
    <property type="match status" value="1"/>
</dbReference>
<evidence type="ECO:0000256" key="3">
    <source>
        <dbReference type="ARBA" id="ARBA00022741"/>
    </source>
</evidence>
<dbReference type="Gene3D" id="3.30.470.20">
    <property type="entry name" value="ATP-grasp fold, B domain"/>
    <property type="match status" value="1"/>
</dbReference>
<dbReference type="OMA" id="KQMIGNR"/>
<dbReference type="InterPro" id="IPR013815">
    <property type="entry name" value="ATP_grasp_subdomain_1"/>
</dbReference>
<evidence type="ECO:0000256" key="2">
    <source>
        <dbReference type="ARBA" id="ARBA00022598"/>
    </source>
</evidence>
<name>A0A098AZJ0_DESHA</name>